<dbReference type="EMBL" id="PDJH01000001">
    <property type="protein sequence ID" value="PFG37285.1"/>
    <property type="molecule type" value="Genomic_DNA"/>
</dbReference>
<dbReference type="InterPro" id="IPR013595">
    <property type="entry name" value="Pept_S33_TAP-like_C"/>
</dbReference>
<reference evidence="6 7" key="1">
    <citation type="submission" date="2017-10" db="EMBL/GenBank/DDBJ databases">
        <title>Sequencing the genomes of 1000 actinobacteria strains.</title>
        <authorList>
            <person name="Klenk H.-P."/>
        </authorList>
    </citation>
    <scope>NUCLEOTIDE SEQUENCE [LARGE SCALE GENOMIC DNA]</scope>
    <source>
        <strain evidence="6 7">DSM 21574</strain>
    </source>
</reference>
<accession>A0A2A9EG84</accession>
<dbReference type="Pfam" id="PF08386">
    <property type="entry name" value="Abhydrolase_4"/>
    <property type="match status" value="1"/>
</dbReference>
<keyword evidence="2" id="KW-0732">Signal</keyword>
<dbReference type="SUPFAM" id="SSF53474">
    <property type="entry name" value="alpha/beta-Hydrolases"/>
    <property type="match status" value="1"/>
</dbReference>
<evidence type="ECO:0000313" key="6">
    <source>
        <dbReference type="EMBL" id="PFG37285.1"/>
    </source>
</evidence>
<dbReference type="PANTHER" id="PTHR43248">
    <property type="entry name" value="2-SUCCINYL-6-HYDROXY-2,4-CYCLOHEXADIENE-1-CARBOXYLATE SYNTHASE"/>
    <property type="match status" value="1"/>
</dbReference>
<dbReference type="InterPro" id="IPR051601">
    <property type="entry name" value="Serine_prot/Carboxylest_S33"/>
</dbReference>
<evidence type="ECO:0000256" key="1">
    <source>
        <dbReference type="ARBA" id="ARBA00010088"/>
    </source>
</evidence>
<gene>
    <name evidence="6" type="ORF">ATL41_2039</name>
</gene>
<sequence>MEHVLKTTATRSSASSAPHRRALGTGRGVRWSAASLALAVALAGCTAGKEAVTVEPSGTSTSAGQPGTPSNLVPADLDPALLPFYEQRVSWEDCGGGHLCADIEIPVDWADASAGKASLAVERTQASGTKQGSLLINPGGPGASGVEFLDAALGAISPEVQEAYDVVGFDPRGVGRSSPVACLDDAGKDQLLSTDHNLDTDKGRADFQAAWTAFGAACQANTGALLGHVDTASAARDMDLLRALLGDEKLTYLGYSYGTQLGGTYAALFPDRVGRLVLDGAVDYTLEPDKLSLDQAMGFERALRAYVTDCMAGAKCPLTGSVDDGLKQIRDLTQRAYTDPLPTQDSGRVLTRTLAFYGIAVTLYADESWPLLTQALSMAMQRNDGSGLLSLADFYNGRGLDGTFEDNSTEAFTAVSCADGRAPTDVAHMQAERDKIVAVAPTLGDSFAWNALVCAGWPTPAAPLTADVSAPGAAPIVVIGTTNDPATPYEWSQALAKTLSSAVLLTWEGEGHTAYGRANDCIADAVDAYFLEGTVPQEGLVC</sequence>
<evidence type="ECO:0000313" key="7">
    <source>
        <dbReference type="Proteomes" id="UP000221394"/>
    </source>
</evidence>
<feature type="region of interest" description="Disordered" evidence="4">
    <location>
        <begin position="1"/>
        <end position="23"/>
    </location>
</feature>
<dbReference type="AlphaFoldDB" id="A0A2A9EG84"/>
<organism evidence="6 7">
    <name type="scientific">Flavimobilis soli</name>
    <dbReference type="NCBI Taxonomy" id="442709"/>
    <lineage>
        <taxon>Bacteria</taxon>
        <taxon>Bacillati</taxon>
        <taxon>Actinomycetota</taxon>
        <taxon>Actinomycetes</taxon>
        <taxon>Micrococcales</taxon>
        <taxon>Jonesiaceae</taxon>
        <taxon>Flavimobilis</taxon>
    </lineage>
</organism>
<comment type="caution">
    <text evidence="6">The sequence shown here is derived from an EMBL/GenBank/DDBJ whole genome shotgun (WGS) entry which is preliminary data.</text>
</comment>
<evidence type="ECO:0000256" key="4">
    <source>
        <dbReference type="SAM" id="MobiDB-lite"/>
    </source>
</evidence>
<dbReference type="InterPro" id="IPR029058">
    <property type="entry name" value="AB_hydrolase_fold"/>
</dbReference>
<evidence type="ECO:0000259" key="5">
    <source>
        <dbReference type="Pfam" id="PF08386"/>
    </source>
</evidence>
<dbReference type="GO" id="GO:0016787">
    <property type="term" value="F:hydrolase activity"/>
    <property type="evidence" value="ECO:0007669"/>
    <property type="project" value="UniProtKB-KW"/>
</dbReference>
<dbReference type="Proteomes" id="UP000221394">
    <property type="component" value="Unassembled WGS sequence"/>
</dbReference>
<keyword evidence="7" id="KW-1185">Reference proteome</keyword>
<keyword evidence="3 6" id="KW-0378">Hydrolase</keyword>
<dbReference type="Gene3D" id="3.40.50.1820">
    <property type="entry name" value="alpha/beta hydrolase"/>
    <property type="match status" value="1"/>
</dbReference>
<dbReference type="PANTHER" id="PTHR43248:SF29">
    <property type="entry name" value="TRIPEPTIDYL AMINOPEPTIDASE"/>
    <property type="match status" value="1"/>
</dbReference>
<protein>
    <submittedName>
        <fullName evidence="6">Alpha/beta hydrolase family protein</fullName>
    </submittedName>
</protein>
<feature type="compositionally biased region" description="Low complexity" evidence="4">
    <location>
        <begin position="7"/>
        <end position="17"/>
    </location>
</feature>
<proteinExistence type="inferred from homology"/>
<name>A0A2A9EG84_9MICO</name>
<evidence type="ECO:0000256" key="3">
    <source>
        <dbReference type="ARBA" id="ARBA00022801"/>
    </source>
</evidence>
<comment type="similarity">
    <text evidence="1">Belongs to the peptidase S33 family.</text>
</comment>
<evidence type="ECO:0000256" key="2">
    <source>
        <dbReference type="ARBA" id="ARBA00022729"/>
    </source>
</evidence>
<feature type="domain" description="Peptidase S33 tripeptidyl aminopeptidase-like C-terminal" evidence="5">
    <location>
        <begin position="441"/>
        <end position="542"/>
    </location>
</feature>